<reference evidence="1 2" key="1">
    <citation type="journal article" date="2016" name="Sci. Rep.">
        <title>The Dendrobium catenatum Lindl. genome sequence provides insights into polysaccharide synthase, floral development and adaptive evolution.</title>
        <authorList>
            <person name="Zhang G.Q."/>
            <person name="Xu Q."/>
            <person name="Bian C."/>
            <person name="Tsai W.C."/>
            <person name="Yeh C.M."/>
            <person name="Liu K.W."/>
            <person name="Yoshida K."/>
            <person name="Zhang L.S."/>
            <person name="Chang S.B."/>
            <person name="Chen F."/>
            <person name="Shi Y."/>
            <person name="Su Y.Y."/>
            <person name="Zhang Y.Q."/>
            <person name="Chen L.J."/>
            <person name="Yin Y."/>
            <person name="Lin M."/>
            <person name="Huang H."/>
            <person name="Deng H."/>
            <person name="Wang Z.W."/>
            <person name="Zhu S.L."/>
            <person name="Zhao X."/>
            <person name="Deng C."/>
            <person name="Niu S.C."/>
            <person name="Huang J."/>
            <person name="Wang M."/>
            <person name="Liu G.H."/>
            <person name="Yang H.J."/>
            <person name="Xiao X.J."/>
            <person name="Hsiao Y.Y."/>
            <person name="Wu W.L."/>
            <person name="Chen Y.Y."/>
            <person name="Mitsuda N."/>
            <person name="Ohme-Takagi M."/>
            <person name="Luo Y.B."/>
            <person name="Van de Peer Y."/>
            <person name="Liu Z.J."/>
        </authorList>
    </citation>
    <scope>NUCLEOTIDE SEQUENCE [LARGE SCALE GENOMIC DNA]</scope>
    <source>
        <tissue evidence="1">The whole plant</tissue>
    </source>
</reference>
<dbReference type="Proteomes" id="UP000233837">
    <property type="component" value="Unassembled WGS sequence"/>
</dbReference>
<organism evidence="1 2">
    <name type="scientific">Dendrobium catenatum</name>
    <dbReference type="NCBI Taxonomy" id="906689"/>
    <lineage>
        <taxon>Eukaryota</taxon>
        <taxon>Viridiplantae</taxon>
        <taxon>Streptophyta</taxon>
        <taxon>Embryophyta</taxon>
        <taxon>Tracheophyta</taxon>
        <taxon>Spermatophyta</taxon>
        <taxon>Magnoliopsida</taxon>
        <taxon>Liliopsida</taxon>
        <taxon>Asparagales</taxon>
        <taxon>Orchidaceae</taxon>
        <taxon>Epidendroideae</taxon>
        <taxon>Malaxideae</taxon>
        <taxon>Dendrobiinae</taxon>
        <taxon>Dendrobium</taxon>
    </lineage>
</organism>
<reference evidence="1 2" key="2">
    <citation type="journal article" date="2017" name="Nature">
        <title>The Apostasia genome and the evolution of orchids.</title>
        <authorList>
            <person name="Zhang G.Q."/>
            <person name="Liu K.W."/>
            <person name="Li Z."/>
            <person name="Lohaus R."/>
            <person name="Hsiao Y.Y."/>
            <person name="Niu S.C."/>
            <person name="Wang J.Y."/>
            <person name="Lin Y.C."/>
            <person name="Xu Q."/>
            <person name="Chen L.J."/>
            <person name="Yoshida K."/>
            <person name="Fujiwara S."/>
            <person name="Wang Z.W."/>
            <person name="Zhang Y.Q."/>
            <person name="Mitsuda N."/>
            <person name="Wang M."/>
            <person name="Liu G.H."/>
            <person name="Pecoraro L."/>
            <person name="Huang H.X."/>
            <person name="Xiao X.J."/>
            <person name="Lin M."/>
            <person name="Wu X.Y."/>
            <person name="Wu W.L."/>
            <person name="Chen Y.Y."/>
            <person name="Chang S.B."/>
            <person name="Sakamoto S."/>
            <person name="Ohme-Takagi M."/>
            <person name="Yagi M."/>
            <person name="Zeng S.J."/>
            <person name="Shen C.Y."/>
            <person name="Yeh C.M."/>
            <person name="Luo Y.B."/>
            <person name="Tsai W.C."/>
            <person name="Van de Peer Y."/>
            <person name="Liu Z.J."/>
        </authorList>
    </citation>
    <scope>NUCLEOTIDE SEQUENCE [LARGE SCALE GENOMIC DNA]</scope>
    <source>
        <tissue evidence="1">The whole plant</tissue>
    </source>
</reference>
<name>A0A2I0WR30_9ASPA</name>
<proteinExistence type="predicted"/>
<dbReference type="AlphaFoldDB" id="A0A2I0WR30"/>
<evidence type="ECO:0000313" key="1">
    <source>
        <dbReference type="EMBL" id="PKU78125.1"/>
    </source>
</evidence>
<dbReference type="EMBL" id="KZ502475">
    <property type="protein sequence ID" value="PKU78125.1"/>
    <property type="molecule type" value="Genomic_DNA"/>
</dbReference>
<evidence type="ECO:0000313" key="2">
    <source>
        <dbReference type="Proteomes" id="UP000233837"/>
    </source>
</evidence>
<accession>A0A2I0WR30</accession>
<gene>
    <name evidence="1" type="ORF">MA16_Dca027059</name>
</gene>
<sequence length="53" mass="6293">MDNEMHSLELNQIWELTKLPSGKRALQNKWAYKLKKEHDGSKLYKAIFVVKSF</sequence>
<protein>
    <submittedName>
        <fullName evidence="1">Retrovirus-related Pol polyprotein from transposon TNT 1-94</fullName>
    </submittedName>
</protein>
<keyword evidence="2" id="KW-1185">Reference proteome</keyword>